<proteinExistence type="predicted"/>
<accession>J9BUZ7</accession>
<dbReference type="InterPro" id="IPR008023">
    <property type="entry name" value="DUF748"/>
</dbReference>
<protein>
    <submittedName>
        <fullName evidence="1">Protein containing DUF748</fullName>
    </submittedName>
</protein>
<gene>
    <name evidence="1" type="ORF">EVA_20492</name>
</gene>
<organism evidence="1">
    <name type="scientific">gut metagenome</name>
    <dbReference type="NCBI Taxonomy" id="749906"/>
    <lineage>
        <taxon>unclassified sequences</taxon>
        <taxon>metagenomes</taxon>
        <taxon>organismal metagenomes</taxon>
    </lineage>
</organism>
<comment type="caution">
    <text evidence="1">The sequence shown here is derived from an EMBL/GenBank/DDBJ whole genome shotgun (WGS) entry which is preliminary data.</text>
</comment>
<dbReference type="Pfam" id="PF05359">
    <property type="entry name" value="DUF748"/>
    <property type="match status" value="1"/>
</dbReference>
<evidence type="ECO:0000313" key="1">
    <source>
        <dbReference type="EMBL" id="EJW91405.1"/>
    </source>
</evidence>
<dbReference type="EMBL" id="AMCI01008204">
    <property type="protein sequence ID" value="EJW91405.1"/>
    <property type="molecule type" value="Genomic_DNA"/>
</dbReference>
<dbReference type="AlphaFoldDB" id="J9BUZ7"/>
<reference evidence="1" key="1">
    <citation type="journal article" date="2012" name="PLoS ONE">
        <title>Gene sets for utilization of primary and secondary nutrition supplies in the distal gut of endangered iberian lynx.</title>
        <authorList>
            <person name="Alcaide M."/>
            <person name="Messina E."/>
            <person name="Richter M."/>
            <person name="Bargiela R."/>
            <person name="Peplies J."/>
            <person name="Huws S.A."/>
            <person name="Newbold C.J."/>
            <person name="Golyshin P.N."/>
            <person name="Simon M.A."/>
            <person name="Lopez G."/>
            <person name="Yakimov M.M."/>
            <person name="Ferrer M."/>
        </authorList>
    </citation>
    <scope>NUCLEOTIDE SEQUENCE</scope>
</reference>
<name>J9BUZ7_9ZZZZ</name>
<sequence length="241" mass="25669">MTVKPAVATELSNIRANISHLASQGKKPGTVNVSAQIANGTLSSQGSLLVTPLTVDMQTNISQVSMDKLSPVLVAYTGVGAKAGLLDTTGHLSVQNNITAWNGDMNFRNFDIRNKNGTSLMMWKNASLKGLDVRTTDPLYLVIESAVIEQPGTKQTQAVREFAGLAGALAALSGKDKTVQKIEKFEGKMNRNIVLNNIRYVNGRFTANGISAESLAGLLLNKLNQSVQFGQAETKPAPTGK</sequence>